<dbReference type="Proteomes" id="UP000841561">
    <property type="component" value="Unassembled WGS sequence"/>
</dbReference>
<reference evidence="1 5" key="2">
    <citation type="submission" date="2019-09" db="EMBL/GenBank/DDBJ databases">
        <authorList>
            <consortium name="PulseNet: The National Subtyping Network for Foodborne Disease Surveillance"/>
            <person name="Tarr C.L."/>
            <person name="Trees E."/>
            <person name="Katz L.S."/>
            <person name="Carleton-Romer H.A."/>
            <person name="Stroika S."/>
            <person name="Kucerova Z."/>
            <person name="Roache K.F."/>
            <person name="Sabol A.L."/>
            <person name="Besser J."/>
            <person name="Gerner-Smidt P."/>
        </authorList>
    </citation>
    <scope>NUCLEOTIDE SEQUENCE [LARGE SCALE GENOMIC DNA]</scope>
    <source>
        <strain evidence="1 5">PNUSAL005692</strain>
    </source>
</reference>
<reference evidence="3" key="3">
    <citation type="submission" date="2020-01" db="EMBL/GenBank/DDBJ databases">
        <authorList>
            <consortium name="NCBI Pathogen Detection Project"/>
        </authorList>
    </citation>
    <scope>NUCLEOTIDE SEQUENCE</scope>
    <source>
        <strain evidence="3">CFIAFB20160038</strain>
        <strain evidence="4">LiDS0115</strain>
    </source>
</reference>
<dbReference type="AlphaFoldDB" id="A0A456DNK9"/>
<dbReference type="EMBL" id="AALGDA010000018">
    <property type="protein sequence ID" value="ECY9782823.1"/>
    <property type="molecule type" value="Genomic_DNA"/>
</dbReference>
<organism evidence="3">
    <name type="scientific">Listeria monocytogenes</name>
    <dbReference type="NCBI Taxonomy" id="1639"/>
    <lineage>
        <taxon>Bacteria</taxon>
        <taxon>Bacillati</taxon>
        <taxon>Bacillota</taxon>
        <taxon>Bacilli</taxon>
        <taxon>Bacillales</taxon>
        <taxon>Listeriaceae</taxon>
        <taxon>Listeria</taxon>
    </lineage>
</organism>
<dbReference type="Proteomes" id="UP000840928">
    <property type="component" value="Unassembled WGS sequence"/>
</dbReference>
<evidence type="ECO:0000313" key="6">
    <source>
        <dbReference type="Proteomes" id="UP000841561"/>
    </source>
</evidence>
<proteinExistence type="predicted"/>
<reference evidence="3 6" key="1">
    <citation type="journal article" date="2018" name="Genome Biol.">
        <title>SKESA: strategic k-mer extension for scrupulous assemblies.</title>
        <authorList>
            <person name="Souvorov A."/>
            <person name="Agarwala R."/>
            <person name="Lipman D.J."/>
        </authorList>
    </citation>
    <scope>NUCLEOTIDE SEQUENCE [LARGE SCALE GENOMIC DNA]</scope>
    <source>
        <strain evidence="3">CFIAFB20160038</strain>
        <strain evidence="4 6">LiDS0115</strain>
    </source>
</reference>
<comment type="caution">
    <text evidence="3">The sequence shown here is derived from an EMBL/GenBank/DDBJ whole genome shotgun (WGS) entry which is preliminary data.</text>
</comment>
<evidence type="ECO:0000313" key="4">
    <source>
        <dbReference type="EMBL" id="HAC3054962.1"/>
    </source>
</evidence>
<evidence type="ECO:0000313" key="3">
    <source>
        <dbReference type="EMBL" id="HAB9177109.1"/>
    </source>
</evidence>
<dbReference type="EMBL" id="DAAKPP010000002">
    <property type="protein sequence ID" value="HAC3054962.1"/>
    <property type="molecule type" value="Genomic_DNA"/>
</dbReference>
<protein>
    <submittedName>
        <fullName evidence="3">Uncharacterized protein</fullName>
    </submittedName>
</protein>
<name>A0A456DNK9_LISMN</name>
<gene>
    <name evidence="1" type="ORF">F6515_07435</name>
    <name evidence="2" type="ORF">GYU24_02530</name>
    <name evidence="3" type="ORF">GYU24_15505</name>
    <name evidence="4" type="ORF">GZK27_05540</name>
</gene>
<evidence type="ECO:0000313" key="5">
    <source>
        <dbReference type="Proteomes" id="UP000489121"/>
    </source>
</evidence>
<evidence type="ECO:0000313" key="1">
    <source>
        <dbReference type="EMBL" id="ECY9782823.1"/>
    </source>
</evidence>
<dbReference type="EMBL" id="DAAIRR010000013">
    <property type="protein sequence ID" value="HAB9177109.1"/>
    <property type="molecule type" value="Genomic_DNA"/>
</dbReference>
<evidence type="ECO:0000313" key="2">
    <source>
        <dbReference type="EMBL" id="HAB9174572.1"/>
    </source>
</evidence>
<dbReference type="Proteomes" id="UP000489121">
    <property type="component" value="Unassembled WGS sequence"/>
</dbReference>
<dbReference type="EMBL" id="DAAIRR010000001">
    <property type="protein sequence ID" value="HAB9174572.1"/>
    <property type="molecule type" value="Genomic_DNA"/>
</dbReference>
<dbReference type="RefSeq" id="WP_046811206.1">
    <property type="nucleotide sequence ID" value="NZ_CP011398.2"/>
</dbReference>
<accession>A0A456DNK9</accession>
<sequence>MTQKSIEEVKFEEAKKLVQELISIGTFNENISIVASVGLNSAEELTSVSAASGSRKSLLMLYSSFTEALVKILMEDHNCECNILALVESAAEGATKGYNDFKKKEKEITDENN</sequence>